<feature type="domain" description="GP-PDE" evidence="2">
    <location>
        <begin position="37"/>
        <end position="270"/>
    </location>
</feature>
<dbReference type="SUPFAM" id="SSF51695">
    <property type="entry name" value="PLC-like phosphodiesterases"/>
    <property type="match status" value="1"/>
</dbReference>
<evidence type="ECO:0000256" key="1">
    <source>
        <dbReference type="SAM" id="SignalP"/>
    </source>
</evidence>
<comment type="caution">
    <text evidence="3">The sequence shown here is derived from an EMBL/GenBank/DDBJ whole genome shotgun (WGS) entry which is preliminary data.</text>
</comment>
<dbReference type="AlphaFoldDB" id="A0A9D9I6B9"/>
<dbReference type="PROSITE" id="PS51704">
    <property type="entry name" value="GP_PDE"/>
    <property type="match status" value="1"/>
</dbReference>
<dbReference type="PANTHER" id="PTHR46211:SF1">
    <property type="entry name" value="GLYCEROPHOSPHODIESTER PHOSPHODIESTERASE, CYTOPLASMIC"/>
    <property type="match status" value="1"/>
</dbReference>
<dbReference type="Pfam" id="PF03009">
    <property type="entry name" value="GDPD"/>
    <property type="match status" value="1"/>
</dbReference>
<dbReference type="GO" id="GO:0006629">
    <property type="term" value="P:lipid metabolic process"/>
    <property type="evidence" value="ECO:0007669"/>
    <property type="project" value="InterPro"/>
</dbReference>
<organism evidence="3 4">
    <name type="scientific">Candidatus Cryptobacteroides faecipullorum</name>
    <dbReference type="NCBI Taxonomy" id="2840764"/>
    <lineage>
        <taxon>Bacteria</taxon>
        <taxon>Pseudomonadati</taxon>
        <taxon>Bacteroidota</taxon>
        <taxon>Bacteroidia</taxon>
        <taxon>Bacteroidales</taxon>
        <taxon>Candidatus Cryptobacteroides</taxon>
    </lineage>
</organism>
<keyword evidence="1" id="KW-0732">Signal</keyword>
<dbReference type="EMBL" id="JADIMH010000009">
    <property type="protein sequence ID" value="MBO8466465.1"/>
    <property type="molecule type" value="Genomic_DNA"/>
</dbReference>
<dbReference type="Pfam" id="PF16147">
    <property type="entry name" value="DUF4855"/>
    <property type="match status" value="1"/>
</dbReference>
<evidence type="ECO:0000313" key="4">
    <source>
        <dbReference type="Proteomes" id="UP000823660"/>
    </source>
</evidence>
<dbReference type="InterPro" id="IPR017946">
    <property type="entry name" value="PLC-like_Pdiesterase_TIM-brl"/>
</dbReference>
<dbReference type="Proteomes" id="UP000823660">
    <property type="component" value="Unassembled WGS sequence"/>
</dbReference>
<accession>A0A9D9I6B9</accession>
<name>A0A9D9I6B9_9BACT</name>
<reference evidence="3" key="1">
    <citation type="submission" date="2020-10" db="EMBL/GenBank/DDBJ databases">
        <authorList>
            <person name="Gilroy R."/>
        </authorList>
    </citation>
    <scope>NUCLEOTIDE SEQUENCE</scope>
    <source>
        <strain evidence="3">B1-15692</strain>
    </source>
</reference>
<evidence type="ECO:0000313" key="3">
    <source>
        <dbReference type="EMBL" id="MBO8466465.1"/>
    </source>
</evidence>
<dbReference type="PANTHER" id="PTHR46211">
    <property type="entry name" value="GLYCEROPHOSPHORYL DIESTER PHOSPHODIESTERASE"/>
    <property type="match status" value="1"/>
</dbReference>
<feature type="signal peptide" evidence="1">
    <location>
        <begin position="1"/>
        <end position="23"/>
    </location>
</feature>
<evidence type="ECO:0000259" key="2">
    <source>
        <dbReference type="PROSITE" id="PS51704"/>
    </source>
</evidence>
<dbReference type="Gene3D" id="3.20.20.190">
    <property type="entry name" value="Phosphatidylinositol (PI) phosphodiesterase"/>
    <property type="match status" value="1"/>
</dbReference>
<protein>
    <submittedName>
        <fullName evidence="3">DUF4855 domain-containing protein</fullName>
    </submittedName>
</protein>
<gene>
    <name evidence="3" type="ORF">IAB99_01710</name>
</gene>
<dbReference type="GO" id="GO:0008081">
    <property type="term" value="F:phosphoric diester hydrolase activity"/>
    <property type="evidence" value="ECO:0007669"/>
    <property type="project" value="InterPro"/>
</dbReference>
<sequence>MGMIKRLVSFMVMAMTAVTSVMASGNDPQTGTGRDPVGIVAHRGYWNCEEGGYARNSFAAFKAAAQAGFWGTEFDINMTADGQFLVFHDEVIDGRRIDQTDYSALKDYRLENGEPIPTLDEFLEYASAQKTFPMLVFELKGHITDELQDRAVAGSIEKLKEYGMFDPSKVMFISFYIRQCNLLAKAAPGFTVQYLGKDQSVDGLLDNMVNGIDAHYDYLLNTPDYLKMARQHGFSVNVWTVNDTENMEKVLNLGIDCLTTDHPDVARRVLEENNIPELQQPWRHKEAVKPHKKLKKQLSAGDYVLCYAGGTQSKFYDKDWMKDLVTYTDRDGKEHWLFDGFLFLQIMDHGTGVAFDPGHRDYEGNYLQSALQSDWMDLINYYFEDGQCLDAIEQCVEEASARIGDPGYKREIIISVPNPIPYKNPVVNTGGTRYWGLLDGQVADFSRPEDRFAACKWFIDEVLKRYRQHKYRHIDLVGFYFVTEETTGLGNLMPELSSYIHSLGYPFTWIPYYNAPGWNLWREKGFDMAWYQPNYFFNDWLTEDRLVSACNRALDYGMAMELEFDERAVADSPESRADRLRGYMAAYRKYGSWEKLPIAYYLSHRGLHVLKYSKNPADVELYQDFCDFVAKRPLRTSLMEKNGK</sequence>
<dbReference type="InterPro" id="IPR030395">
    <property type="entry name" value="GP_PDE_dom"/>
</dbReference>
<proteinExistence type="predicted"/>
<feature type="chain" id="PRO_5038716398" evidence="1">
    <location>
        <begin position="24"/>
        <end position="644"/>
    </location>
</feature>
<dbReference type="InterPro" id="IPR032329">
    <property type="entry name" value="DUF4855"/>
</dbReference>
<reference evidence="3" key="2">
    <citation type="journal article" date="2021" name="PeerJ">
        <title>Extensive microbial diversity within the chicken gut microbiome revealed by metagenomics and culture.</title>
        <authorList>
            <person name="Gilroy R."/>
            <person name="Ravi A."/>
            <person name="Getino M."/>
            <person name="Pursley I."/>
            <person name="Horton D.L."/>
            <person name="Alikhan N.F."/>
            <person name="Baker D."/>
            <person name="Gharbi K."/>
            <person name="Hall N."/>
            <person name="Watson M."/>
            <person name="Adriaenssens E.M."/>
            <person name="Foster-Nyarko E."/>
            <person name="Jarju S."/>
            <person name="Secka A."/>
            <person name="Antonio M."/>
            <person name="Oren A."/>
            <person name="Chaudhuri R.R."/>
            <person name="La Ragione R."/>
            <person name="Hildebrand F."/>
            <person name="Pallen M.J."/>
        </authorList>
    </citation>
    <scope>NUCLEOTIDE SEQUENCE</scope>
    <source>
        <strain evidence="3">B1-15692</strain>
    </source>
</reference>